<keyword evidence="4" id="KW-1185">Reference proteome</keyword>
<evidence type="ECO:0000256" key="1">
    <source>
        <dbReference type="SAM" id="MobiDB-lite"/>
    </source>
</evidence>
<dbReference type="GO" id="GO:0010468">
    <property type="term" value="P:regulation of gene expression"/>
    <property type="evidence" value="ECO:0007669"/>
    <property type="project" value="UniProtKB-ARBA"/>
</dbReference>
<dbReference type="InterPro" id="IPR009057">
    <property type="entry name" value="Homeodomain-like_sf"/>
</dbReference>
<dbReference type="FunFam" id="1.10.10.10:FF:000087">
    <property type="entry name" value="Transcriptional adapter 2"/>
    <property type="match status" value="1"/>
</dbReference>
<dbReference type="EMBL" id="JEMT01012239">
    <property type="protein sequence ID" value="EXX76421.1"/>
    <property type="molecule type" value="Genomic_DNA"/>
</dbReference>
<dbReference type="Proteomes" id="UP000022910">
    <property type="component" value="Unassembled WGS sequence"/>
</dbReference>
<dbReference type="Pfam" id="PF04433">
    <property type="entry name" value="SWIRM"/>
    <property type="match status" value="1"/>
</dbReference>
<dbReference type="InterPro" id="IPR007526">
    <property type="entry name" value="SWIRM"/>
</dbReference>
<protein>
    <submittedName>
        <fullName evidence="3">Fun19p</fullName>
    </submittedName>
</protein>
<comment type="caution">
    <text evidence="3">The sequence shown here is derived from an EMBL/GenBank/DDBJ whole genome shotgun (WGS) entry which is preliminary data.</text>
</comment>
<dbReference type="HOGENOM" id="CLU_1180752_0_0_1"/>
<dbReference type="STRING" id="1432141.A0A015LUN7"/>
<dbReference type="OrthoDB" id="5598695at2759"/>
<proteinExistence type="predicted"/>
<evidence type="ECO:0000313" key="4">
    <source>
        <dbReference type="Proteomes" id="UP000022910"/>
    </source>
</evidence>
<name>A0A015LUN7_RHIIW</name>
<sequence>MQSSTTNDVNSFAQPSTSLISKSNKYRMRLCDASPELLKLIKDSEKEYEKPLSNKSTSSSVDVNHSNLLCGVPPNNKIRKSPYSRKSGNSNQLDKKSRRRWYESIVTDKNLHLLNISIYELWKMIELLKLDKSILKKITPKVNWSSEPRSIIQFPYYDYLHPKEACVATTLRLTPFQYLLAKYILISSARTAMEKSLPFRRCDAQKLLRIDVNKTNKLWEWFVQTKWIQNYEHNY</sequence>
<organism evidence="3 4">
    <name type="scientific">Rhizophagus irregularis (strain DAOM 197198w)</name>
    <name type="common">Glomus intraradices</name>
    <dbReference type="NCBI Taxonomy" id="1432141"/>
    <lineage>
        <taxon>Eukaryota</taxon>
        <taxon>Fungi</taxon>
        <taxon>Fungi incertae sedis</taxon>
        <taxon>Mucoromycota</taxon>
        <taxon>Glomeromycotina</taxon>
        <taxon>Glomeromycetes</taxon>
        <taxon>Glomerales</taxon>
        <taxon>Glomeraceae</taxon>
        <taxon>Rhizophagus</taxon>
    </lineage>
</organism>
<evidence type="ECO:0000259" key="2">
    <source>
        <dbReference type="Pfam" id="PF04433"/>
    </source>
</evidence>
<reference evidence="3 4" key="1">
    <citation type="submission" date="2014-02" db="EMBL/GenBank/DDBJ databases">
        <title>Single nucleus genome sequencing reveals high similarity among nuclei of an endomycorrhizal fungus.</title>
        <authorList>
            <person name="Lin K."/>
            <person name="Geurts R."/>
            <person name="Zhang Z."/>
            <person name="Limpens E."/>
            <person name="Saunders D.G."/>
            <person name="Mu D."/>
            <person name="Pang E."/>
            <person name="Cao H."/>
            <person name="Cha H."/>
            <person name="Lin T."/>
            <person name="Zhou Q."/>
            <person name="Shang Y."/>
            <person name="Li Y."/>
            <person name="Ivanov S."/>
            <person name="Sharma T."/>
            <person name="Velzen R.V."/>
            <person name="Ruijter N.D."/>
            <person name="Aanen D.K."/>
            <person name="Win J."/>
            <person name="Kamoun S."/>
            <person name="Bisseling T."/>
            <person name="Huang S."/>
        </authorList>
    </citation>
    <scope>NUCLEOTIDE SEQUENCE [LARGE SCALE GENOMIC DNA]</scope>
    <source>
        <strain evidence="4">DAOM197198w</strain>
    </source>
</reference>
<dbReference type="SUPFAM" id="SSF46689">
    <property type="entry name" value="Homeodomain-like"/>
    <property type="match status" value="1"/>
</dbReference>
<evidence type="ECO:0000313" key="3">
    <source>
        <dbReference type="EMBL" id="EXX76421.1"/>
    </source>
</evidence>
<dbReference type="AlphaFoldDB" id="A0A015LUN7"/>
<feature type="compositionally biased region" description="Polar residues" evidence="1">
    <location>
        <begin position="53"/>
        <end position="67"/>
    </location>
</feature>
<feature type="domain" description="SWIRM" evidence="2">
    <location>
        <begin position="158"/>
        <end position="228"/>
    </location>
</feature>
<gene>
    <name evidence="3" type="ORF">RirG_033320</name>
</gene>
<dbReference type="Gene3D" id="1.10.10.10">
    <property type="entry name" value="Winged helix-like DNA-binding domain superfamily/Winged helix DNA-binding domain"/>
    <property type="match status" value="1"/>
</dbReference>
<accession>A0A015LUN7</accession>
<feature type="region of interest" description="Disordered" evidence="1">
    <location>
        <begin position="49"/>
        <end position="95"/>
    </location>
</feature>
<dbReference type="SMR" id="A0A015LUN7"/>
<dbReference type="InterPro" id="IPR036388">
    <property type="entry name" value="WH-like_DNA-bd_sf"/>
</dbReference>